<dbReference type="InterPro" id="IPR011856">
    <property type="entry name" value="tRNA_endonuc-like_dom_sf"/>
</dbReference>
<accession>A0A7D5VAY4</accession>
<dbReference type="NCBIfam" id="TIGR00252">
    <property type="entry name" value="YraN family protein"/>
    <property type="match status" value="1"/>
</dbReference>
<dbReference type="EMBL" id="CP058952">
    <property type="protein sequence ID" value="QLI82314.1"/>
    <property type="molecule type" value="Genomic_DNA"/>
</dbReference>
<sequence>MNDKGADAEQRAAQYLLQHGLRIVAKNWACKHGEIDLIAQDGATLVFVEVRLRHSNRFGGAAASITPAKQAKLWASAQLYLQGIKSPPACRFDAICFDGQTISWLKNCISA</sequence>
<dbReference type="Proteomes" id="UP000510822">
    <property type="component" value="Chromosome"/>
</dbReference>
<dbReference type="PANTHER" id="PTHR34039:SF1">
    <property type="entry name" value="UPF0102 PROTEIN YRAN"/>
    <property type="match status" value="1"/>
</dbReference>
<dbReference type="Pfam" id="PF02021">
    <property type="entry name" value="UPF0102"/>
    <property type="match status" value="1"/>
</dbReference>
<evidence type="ECO:0000256" key="1">
    <source>
        <dbReference type="ARBA" id="ARBA00006738"/>
    </source>
</evidence>
<dbReference type="RefSeq" id="WP_180306395.1">
    <property type="nucleotide sequence ID" value="NZ_CP058952.1"/>
</dbReference>
<organism evidence="3 4">
    <name type="scientific">Chitinibacter fontanus</name>
    <dbReference type="NCBI Taxonomy" id="1737446"/>
    <lineage>
        <taxon>Bacteria</taxon>
        <taxon>Pseudomonadati</taxon>
        <taxon>Pseudomonadota</taxon>
        <taxon>Betaproteobacteria</taxon>
        <taxon>Neisseriales</taxon>
        <taxon>Chitinibacteraceae</taxon>
        <taxon>Chitinibacter</taxon>
    </lineage>
</organism>
<comment type="similarity">
    <text evidence="1 2">Belongs to the UPF0102 family.</text>
</comment>
<dbReference type="SUPFAM" id="SSF52980">
    <property type="entry name" value="Restriction endonuclease-like"/>
    <property type="match status" value="1"/>
</dbReference>
<dbReference type="CDD" id="cd20736">
    <property type="entry name" value="PoNe_Nuclease"/>
    <property type="match status" value="1"/>
</dbReference>
<dbReference type="AlphaFoldDB" id="A0A7D5VAY4"/>
<evidence type="ECO:0000313" key="3">
    <source>
        <dbReference type="EMBL" id="QLI82314.1"/>
    </source>
</evidence>
<dbReference type="GO" id="GO:0003676">
    <property type="term" value="F:nucleic acid binding"/>
    <property type="evidence" value="ECO:0007669"/>
    <property type="project" value="InterPro"/>
</dbReference>
<gene>
    <name evidence="3" type="ORF">HZU75_12715</name>
</gene>
<evidence type="ECO:0000256" key="2">
    <source>
        <dbReference type="HAMAP-Rule" id="MF_00048"/>
    </source>
</evidence>
<protein>
    <recommendedName>
        <fullName evidence="2">UPF0102 protein HZU75_12715</fullName>
    </recommendedName>
</protein>
<dbReference type="HAMAP" id="MF_00048">
    <property type="entry name" value="UPF0102"/>
    <property type="match status" value="1"/>
</dbReference>
<evidence type="ECO:0000313" key="4">
    <source>
        <dbReference type="Proteomes" id="UP000510822"/>
    </source>
</evidence>
<keyword evidence="4" id="KW-1185">Reference proteome</keyword>
<dbReference type="PANTHER" id="PTHR34039">
    <property type="entry name" value="UPF0102 PROTEIN YRAN"/>
    <property type="match status" value="1"/>
</dbReference>
<name>A0A7D5VAY4_9NEIS</name>
<dbReference type="InterPro" id="IPR003509">
    <property type="entry name" value="UPF0102_YraN-like"/>
</dbReference>
<reference evidence="3 4" key="1">
    <citation type="journal article" date="2016" name="Int. J. Syst. Evol. Microbiol.">
        <title>Chitinibacter fontanus sp. nov., isolated from a spring.</title>
        <authorList>
            <person name="Sheu S.Y."/>
            <person name="Li Y.S."/>
            <person name="Young C.C."/>
            <person name="Chen W.M."/>
        </authorList>
    </citation>
    <scope>NUCLEOTIDE SEQUENCE [LARGE SCALE GENOMIC DNA]</scope>
    <source>
        <strain evidence="3 4">STM-7</strain>
    </source>
</reference>
<dbReference type="NCBIfam" id="NF009150">
    <property type="entry name" value="PRK12497.1-3"/>
    <property type="match status" value="1"/>
</dbReference>
<dbReference type="InterPro" id="IPR011335">
    <property type="entry name" value="Restrct_endonuc-II-like"/>
</dbReference>
<proteinExistence type="inferred from homology"/>
<dbReference type="Gene3D" id="3.40.1350.10">
    <property type="match status" value="1"/>
</dbReference>
<dbReference type="KEGG" id="cfon:HZU75_12715"/>